<comment type="caution">
    <text evidence="7">The sequence shown here is derived from an EMBL/GenBank/DDBJ whole genome shotgun (WGS) entry which is preliminary data.</text>
</comment>
<protein>
    <recommendedName>
        <fullName evidence="6">Cytochrome b5 heme-binding domain-containing protein</fullName>
    </recommendedName>
</protein>
<dbReference type="PROSITE" id="PS50255">
    <property type="entry name" value="CYTOCHROME_B5_2"/>
    <property type="match status" value="1"/>
</dbReference>
<keyword evidence="3" id="KW-0408">Iron</keyword>
<evidence type="ECO:0000256" key="2">
    <source>
        <dbReference type="ARBA" id="ARBA00022723"/>
    </source>
</evidence>
<keyword evidence="8" id="KW-1185">Reference proteome</keyword>
<dbReference type="GO" id="GO:0016020">
    <property type="term" value="C:membrane"/>
    <property type="evidence" value="ECO:0007669"/>
    <property type="project" value="TreeGrafter"/>
</dbReference>
<dbReference type="OrthoDB" id="260519at2759"/>
<feature type="compositionally biased region" description="Low complexity" evidence="5">
    <location>
        <begin position="53"/>
        <end position="65"/>
    </location>
</feature>
<evidence type="ECO:0000256" key="5">
    <source>
        <dbReference type="SAM" id="MobiDB-lite"/>
    </source>
</evidence>
<dbReference type="SUPFAM" id="SSF55856">
    <property type="entry name" value="Cytochrome b5-like heme/steroid binding domain"/>
    <property type="match status" value="1"/>
</dbReference>
<dbReference type="InterPro" id="IPR050668">
    <property type="entry name" value="Cytochrome_b5"/>
</dbReference>
<dbReference type="PANTHER" id="PTHR19359:SF25">
    <property type="entry name" value="CYTOCHROME B5 HEME-BINDING DOMAIN-CONTAINING PROTEIN"/>
    <property type="match status" value="1"/>
</dbReference>
<accession>A0A2V0NYL6</accession>
<keyword evidence="1" id="KW-0349">Heme</keyword>
<feature type="region of interest" description="Disordered" evidence="5">
    <location>
        <begin position="52"/>
        <end position="75"/>
    </location>
</feature>
<evidence type="ECO:0000313" key="8">
    <source>
        <dbReference type="Proteomes" id="UP000247498"/>
    </source>
</evidence>
<dbReference type="EMBL" id="BDRX01000034">
    <property type="protein sequence ID" value="GBF92731.1"/>
    <property type="molecule type" value="Genomic_DNA"/>
</dbReference>
<gene>
    <name evidence="7" type="ORF">Rsub_05100</name>
</gene>
<reference evidence="7 8" key="1">
    <citation type="journal article" date="2018" name="Sci. Rep.">
        <title>Raphidocelis subcapitata (=Pseudokirchneriella subcapitata) provides an insight into genome evolution and environmental adaptations in the Sphaeropleales.</title>
        <authorList>
            <person name="Suzuki S."/>
            <person name="Yamaguchi H."/>
            <person name="Nakajima N."/>
            <person name="Kawachi M."/>
        </authorList>
    </citation>
    <scope>NUCLEOTIDE SEQUENCE [LARGE SCALE GENOMIC DNA]</scope>
    <source>
        <strain evidence="7 8">NIES-35</strain>
    </source>
</reference>
<evidence type="ECO:0000256" key="3">
    <source>
        <dbReference type="ARBA" id="ARBA00023004"/>
    </source>
</evidence>
<evidence type="ECO:0000256" key="1">
    <source>
        <dbReference type="ARBA" id="ARBA00022617"/>
    </source>
</evidence>
<dbReference type="InterPro" id="IPR001199">
    <property type="entry name" value="Cyt_B5-like_heme/steroid-bd"/>
</dbReference>
<evidence type="ECO:0000313" key="7">
    <source>
        <dbReference type="EMBL" id="GBF92731.1"/>
    </source>
</evidence>
<feature type="domain" description="Cytochrome b5 heme-binding" evidence="6">
    <location>
        <begin position="160"/>
        <end position="244"/>
    </location>
</feature>
<evidence type="ECO:0000256" key="4">
    <source>
        <dbReference type="ARBA" id="ARBA00038168"/>
    </source>
</evidence>
<dbReference type="GO" id="GO:0020037">
    <property type="term" value="F:heme binding"/>
    <property type="evidence" value="ECO:0007669"/>
    <property type="project" value="TreeGrafter"/>
</dbReference>
<feature type="region of interest" description="Disordered" evidence="5">
    <location>
        <begin position="94"/>
        <end position="131"/>
    </location>
</feature>
<organism evidence="7 8">
    <name type="scientific">Raphidocelis subcapitata</name>
    <dbReference type="NCBI Taxonomy" id="307507"/>
    <lineage>
        <taxon>Eukaryota</taxon>
        <taxon>Viridiplantae</taxon>
        <taxon>Chlorophyta</taxon>
        <taxon>core chlorophytes</taxon>
        <taxon>Chlorophyceae</taxon>
        <taxon>CS clade</taxon>
        <taxon>Sphaeropleales</taxon>
        <taxon>Selenastraceae</taxon>
        <taxon>Raphidocelis</taxon>
    </lineage>
</organism>
<proteinExistence type="inferred from homology"/>
<dbReference type="PANTHER" id="PTHR19359">
    <property type="entry name" value="CYTOCHROME B5"/>
    <property type="match status" value="1"/>
</dbReference>
<feature type="region of interest" description="Disordered" evidence="5">
    <location>
        <begin position="1"/>
        <end position="23"/>
    </location>
</feature>
<keyword evidence="2" id="KW-0479">Metal-binding</keyword>
<dbReference type="STRING" id="307507.A0A2V0NYL6"/>
<sequence>MQPPVSSGSGGEEAPGRGIAGRCPFLADHGWAGSGAACPAGGDHAWAQFCAQSSSISGSSTSSSSDGGGGSGSGAANNCPVGGTCPYADGGPAPAPARGMSRSSSAASTGSTAPAWALGGPAPAREPGRAASGAFQAWALKRPREESKDPRTRRALRQLGRAWTLREVAAHRTADDAWIAVAGRVYDITAHVASHPGWDGAGITTVLSILAALGTDCTADFEEIHRPWPVAWRQLAAYDIGPLAQ</sequence>
<dbReference type="Pfam" id="PF00173">
    <property type="entry name" value="Cyt-b5"/>
    <property type="match status" value="1"/>
</dbReference>
<dbReference type="InParanoid" id="A0A2V0NYL6"/>
<dbReference type="InterPro" id="IPR036400">
    <property type="entry name" value="Cyt_B5-like_heme/steroid_sf"/>
</dbReference>
<dbReference type="SMART" id="SM01117">
    <property type="entry name" value="Cyt-b5"/>
    <property type="match status" value="1"/>
</dbReference>
<name>A0A2V0NYL6_9CHLO</name>
<dbReference type="GO" id="GO:0046872">
    <property type="term" value="F:metal ion binding"/>
    <property type="evidence" value="ECO:0007669"/>
    <property type="project" value="UniProtKB-KW"/>
</dbReference>
<dbReference type="Gene3D" id="3.10.120.10">
    <property type="entry name" value="Cytochrome b5-like heme/steroid binding domain"/>
    <property type="match status" value="1"/>
</dbReference>
<evidence type="ECO:0000259" key="6">
    <source>
        <dbReference type="PROSITE" id="PS50255"/>
    </source>
</evidence>
<dbReference type="Proteomes" id="UP000247498">
    <property type="component" value="Unassembled WGS sequence"/>
</dbReference>
<dbReference type="AlphaFoldDB" id="A0A2V0NYL6"/>
<comment type="similarity">
    <text evidence="4">Belongs to the cytochrome b5 family.</text>
</comment>